<sequence length="227" mass="26452">MKSKSLLLLCCLSLFIFSCKNKSTPSSEAEEKTPQKENILQKVANAHGIENWSKIKELQYTFNVDRDSSHYERSWKWQPKENKVEMLSSTDTVSYTRTTMDSLATKADQAFINDKYWLLFPYQLVWDEGFSHSVKKDISAPISQQKLAEITIEYNNEKGYTPGDTYKIYVDKNYIIQEWAFYPKGKNEPALVSTWEDYQTLNGLKIAKMHKNESGSFKLYFSNLEIQ</sequence>
<evidence type="ECO:0008006" key="4">
    <source>
        <dbReference type="Google" id="ProtNLM"/>
    </source>
</evidence>
<dbReference type="RefSeq" id="WP_309728403.1">
    <property type="nucleotide sequence ID" value="NZ_JAVDQA010000005.1"/>
</dbReference>
<reference evidence="2 3" key="1">
    <citation type="submission" date="2023-07" db="EMBL/GenBank/DDBJ databases">
        <title>Genomic Encyclopedia of Type Strains, Phase IV (KMG-IV): sequencing the most valuable type-strain genomes for metagenomic binning, comparative biology and taxonomic classification.</title>
        <authorList>
            <person name="Goeker M."/>
        </authorList>
    </citation>
    <scope>NUCLEOTIDE SEQUENCE [LARGE SCALE GENOMIC DNA]</scope>
    <source>
        <strain evidence="2 3">DSM 102814</strain>
    </source>
</reference>
<accession>A0ABU1K7J4</accession>
<dbReference type="EMBL" id="JAVDQA010000005">
    <property type="protein sequence ID" value="MDR6301240.1"/>
    <property type="molecule type" value="Genomic_DNA"/>
</dbReference>
<proteinExistence type="predicted"/>
<name>A0ABU1K7J4_9FLAO</name>
<dbReference type="Proteomes" id="UP001257659">
    <property type="component" value="Unassembled WGS sequence"/>
</dbReference>
<feature type="signal peptide" evidence="1">
    <location>
        <begin position="1"/>
        <end position="21"/>
    </location>
</feature>
<comment type="caution">
    <text evidence="2">The sequence shown here is derived from an EMBL/GenBank/DDBJ whole genome shotgun (WGS) entry which is preliminary data.</text>
</comment>
<organism evidence="2 3">
    <name type="scientific">Mesonia maritima</name>
    <dbReference type="NCBI Taxonomy" id="1793873"/>
    <lineage>
        <taxon>Bacteria</taxon>
        <taxon>Pseudomonadati</taxon>
        <taxon>Bacteroidota</taxon>
        <taxon>Flavobacteriia</taxon>
        <taxon>Flavobacteriales</taxon>
        <taxon>Flavobacteriaceae</taxon>
        <taxon>Mesonia</taxon>
    </lineage>
</organism>
<evidence type="ECO:0000313" key="2">
    <source>
        <dbReference type="EMBL" id="MDR6301240.1"/>
    </source>
</evidence>
<evidence type="ECO:0000313" key="3">
    <source>
        <dbReference type="Proteomes" id="UP001257659"/>
    </source>
</evidence>
<keyword evidence="3" id="KW-1185">Reference proteome</keyword>
<feature type="chain" id="PRO_5046078338" description="Lipoprotein" evidence="1">
    <location>
        <begin position="22"/>
        <end position="227"/>
    </location>
</feature>
<gene>
    <name evidence="2" type="ORF">GGR31_001891</name>
</gene>
<dbReference type="PROSITE" id="PS51257">
    <property type="entry name" value="PROKAR_LIPOPROTEIN"/>
    <property type="match status" value="1"/>
</dbReference>
<protein>
    <recommendedName>
        <fullName evidence="4">Lipoprotein</fullName>
    </recommendedName>
</protein>
<keyword evidence="1" id="KW-0732">Signal</keyword>
<evidence type="ECO:0000256" key="1">
    <source>
        <dbReference type="SAM" id="SignalP"/>
    </source>
</evidence>